<evidence type="ECO:0000313" key="1">
    <source>
        <dbReference type="EMBL" id="RAK00353.1"/>
    </source>
</evidence>
<dbReference type="EMBL" id="QLMC01000002">
    <property type="protein sequence ID" value="RAK00353.1"/>
    <property type="molecule type" value="Genomic_DNA"/>
</dbReference>
<dbReference type="RefSeq" id="WP_111628102.1">
    <property type="nucleotide sequence ID" value="NZ_QLMC01000002.1"/>
</dbReference>
<proteinExistence type="predicted"/>
<comment type="caution">
    <text evidence="1">The sequence shown here is derived from an EMBL/GenBank/DDBJ whole genome shotgun (WGS) entry which is preliminary data.</text>
</comment>
<evidence type="ECO:0000313" key="2">
    <source>
        <dbReference type="Proteomes" id="UP000248790"/>
    </source>
</evidence>
<name>A0A327X5H8_LARAB</name>
<dbReference type="AlphaFoldDB" id="A0A327X5H8"/>
<dbReference type="Proteomes" id="UP000248790">
    <property type="component" value="Unassembled WGS sequence"/>
</dbReference>
<gene>
    <name evidence="1" type="ORF">LX87_02055</name>
</gene>
<protein>
    <submittedName>
        <fullName evidence="1">Uncharacterized protein</fullName>
    </submittedName>
</protein>
<reference evidence="1 2" key="1">
    <citation type="submission" date="2018-06" db="EMBL/GenBank/DDBJ databases">
        <title>Genomic Encyclopedia of Archaeal and Bacterial Type Strains, Phase II (KMG-II): from individual species to whole genera.</title>
        <authorList>
            <person name="Goeker M."/>
        </authorList>
    </citation>
    <scope>NUCLEOTIDE SEQUENCE [LARGE SCALE GENOMIC DNA]</scope>
    <source>
        <strain evidence="1 2">DSM 21851</strain>
    </source>
</reference>
<accession>A0A327X5H8</accession>
<organism evidence="1 2">
    <name type="scientific">Larkinella arboricola</name>
    <dbReference type="NCBI Taxonomy" id="643671"/>
    <lineage>
        <taxon>Bacteria</taxon>
        <taxon>Pseudomonadati</taxon>
        <taxon>Bacteroidota</taxon>
        <taxon>Cytophagia</taxon>
        <taxon>Cytophagales</taxon>
        <taxon>Spirosomataceae</taxon>
        <taxon>Larkinella</taxon>
    </lineage>
</organism>
<dbReference type="OrthoDB" id="934157at2"/>
<sequence length="259" mass="29628">MTDSTFDKLEIRYQTAMVVPPPYAHFFTIILRASADKRLTIELTMTYTDRDELEEDEIVGEGFTLNDDYQWSGQLPAIWAQTVGDLVRKTQLKAFDEEKLTDNQEYFLVAIEQKSQGSRSGAPTQRTEWQFLSQELIQAVYEISGREKPFEATYVEIESGGRTEARLTASFGQREVRLETRHDNQNRSTTLPWKELKSMMEVFYGVDYNSEEALSAPPRKPGRYLNLGTAEWYDVGASVVGDEGAVSKLRKLLIRLVQS</sequence>
<keyword evidence="2" id="KW-1185">Reference proteome</keyword>